<keyword evidence="9" id="KW-0472">Membrane</keyword>
<dbReference type="NCBIfam" id="TIGR01709">
    <property type="entry name" value="typeII_sec_gspL"/>
    <property type="match status" value="1"/>
</dbReference>
<organism evidence="12 13">
    <name type="scientific">Pseudomonas frederiksbergensis</name>
    <dbReference type="NCBI Taxonomy" id="104087"/>
    <lineage>
        <taxon>Bacteria</taxon>
        <taxon>Pseudomonadati</taxon>
        <taxon>Pseudomonadota</taxon>
        <taxon>Gammaproteobacteria</taxon>
        <taxon>Pseudomonadales</taxon>
        <taxon>Pseudomonadaceae</taxon>
        <taxon>Pseudomonas</taxon>
    </lineage>
</organism>
<accession>A0A2S8HNE9</accession>
<keyword evidence="3" id="KW-0813">Transport</keyword>
<keyword evidence="5" id="KW-0997">Cell inner membrane</keyword>
<reference evidence="12 13" key="1">
    <citation type="submission" date="2018-02" db="EMBL/GenBank/DDBJ databases">
        <title>Draft genome sequencing of Pseudomonas frederiksbergensis 11-D3.</title>
        <authorList>
            <person name="Zheng B.-X."/>
        </authorList>
    </citation>
    <scope>NUCLEOTIDE SEQUENCE [LARGE SCALE GENOMIC DNA]</scope>
    <source>
        <strain evidence="12 13">11-D3</strain>
    </source>
</reference>
<dbReference type="Pfam" id="PF12693">
    <property type="entry name" value="GspL_C"/>
    <property type="match status" value="1"/>
</dbReference>
<dbReference type="InterPro" id="IPR007812">
    <property type="entry name" value="T2SS_protein-GspL"/>
</dbReference>
<dbReference type="InterPro" id="IPR043129">
    <property type="entry name" value="ATPase_NBD"/>
</dbReference>
<evidence type="ECO:0000256" key="5">
    <source>
        <dbReference type="ARBA" id="ARBA00022519"/>
    </source>
</evidence>
<keyword evidence="8" id="KW-1133">Transmembrane helix</keyword>
<feature type="domain" description="GspL periplasmic" evidence="11">
    <location>
        <begin position="230"/>
        <end position="342"/>
    </location>
</feature>
<protein>
    <submittedName>
        <fullName evidence="12">Type II secretion system protein GspL</fullName>
    </submittedName>
</protein>
<comment type="subcellular location">
    <subcellularLocation>
        <location evidence="1">Cell inner membrane</location>
    </subcellularLocation>
</comment>
<dbReference type="AlphaFoldDB" id="A0A2S8HNE9"/>
<evidence type="ECO:0000256" key="2">
    <source>
        <dbReference type="ARBA" id="ARBA00005318"/>
    </source>
</evidence>
<evidence type="ECO:0000256" key="10">
    <source>
        <dbReference type="SAM" id="MobiDB-lite"/>
    </source>
</evidence>
<dbReference type="GO" id="GO:0005886">
    <property type="term" value="C:plasma membrane"/>
    <property type="evidence" value="ECO:0007669"/>
    <property type="project" value="UniProtKB-SubCell"/>
</dbReference>
<feature type="region of interest" description="Disordered" evidence="10">
    <location>
        <begin position="369"/>
        <end position="391"/>
    </location>
</feature>
<evidence type="ECO:0000256" key="6">
    <source>
        <dbReference type="ARBA" id="ARBA00022692"/>
    </source>
</evidence>
<keyword evidence="6" id="KW-0812">Transmembrane</keyword>
<evidence type="ECO:0000259" key="11">
    <source>
        <dbReference type="Pfam" id="PF12693"/>
    </source>
</evidence>
<comment type="caution">
    <text evidence="12">The sequence shown here is derived from an EMBL/GenBank/DDBJ whole genome shotgun (WGS) entry which is preliminary data.</text>
</comment>
<proteinExistence type="inferred from homology"/>
<evidence type="ECO:0000313" key="12">
    <source>
        <dbReference type="EMBL" id="PQP04087.1"/>
    </source>
</evidence>
<dbReference type="Gene3D" id="3.30.420.380">
    <property type="match status" value="1"/>
</dbReference>
<evidence type="ECO:0000256" key="7">
    <source>
        <dbReference type="ARBA" id="ARBA00022927"/>
    </source>
</evidence>
<sequence>MKQLRIALPPLAGLTLDSPLEFAWLDRQGQVTGEGRSTLLQLGQGGKTPAIAFFLHPQDSLLASIDLPLLPASKTTAAVQCAAQALILGASERMHIAHSPRDGQGRVHIAWLSREWLSQFGQLLRMARLTLRGLYPGAYCLPVANGPVACIRDGHLWVRHSLQHAVVHPAVDEALNDLLLEAGASVHWIGEAPSEATVTRLPAEQRWSGALPGWGLHGGIQQRSAGQPGWGRAAAFGAMAVAVWTVGLNLYAAREANQGQRLKAHMSQRVKQAFPELPVILNPLQQARQQLAARQSGAAIDPTQRFASLVLQAGSGMPFIAGSVQQMVFENGELQLSLLSDARKTGSDKQWQTALTQAGIAIDATDDGWTLRPASEPAASHADNAGGADDE</sequence>
<keyword evidence="4" id="KW-1003">Cell membrane</keyword>
<dbReference type="Proteomes" id="UP000239687">
    <property type="component" value="Unassembled WGS sequence"/>
</dbReference>
<comment type="similarity">
    <text evidence="2">Belongs to the GSP L family.</text>
</comment>
<dbReference type="GO" id="GO:0009276">
    <property type="term" value="C:Gram-negative-bacterium-type cell wall"/>
    <property type="evidence" value="ECO:0007669"/>
    <property type="project" value="InterPro"/>
</dbReference>
<gene>
    <name evidence="12" type="ORF">C5612_12740</name>
</gene>
<dbReference type="RefSeq" id="WP_105342150.1">
    <property type="nucleotide sequence ID" value="NZ_PUIN01000006.1"/>
</dbReference>
<evidence type="ECO:0000256" key="3">
    <source>
        <dbReference type="ARBA" id="ARBA00022448"/>
    </source>
</evidence>
<dbReference type="InterPro" id="IPR025691">
    <property type="entry name" value="GspL_pp_dom"/>
</dbReference>
<dbReference type="SUPFAM" id="SSF53067">
    <property type="entry name" value="Actin-like ATPase domain"/>
    <property type="match status" value="1"/>
</dbReference>
<dbReference type="GO" id="GO:0015627">
    <property type="term" value="C:type II protein secretion system complex"/>
    <property type="evidence" value="ECO:0007669"/>
    <property type="project" value="InterPro"/>
</dbReference>
<name>A0A2S8HNE9_9PSED</name>
<evidence type="ECO:0000256" key="9">
    <source>
        <dbReference type="ARBA" id="ARBA00023136"/>
    </source>
</evidence>
<evidence type="ECO:0000313" key="13">
    <source>
        <dbReference type="Proteomes" id="UP000239687"/>
    </source>
</evidence>
<evidence type="ECO:0000256" key="8">
    <source>
        <dbReference type="ARBA" id="ARBA00022989"/>
    </source>
</evidence>
<evidence type="ECO:0000256" key="4">
    <source>
        <dbReference type="ARBA" id="ARBA00022475"/>
    </source>
</evidence>
<keyword evidence="7" id="KW-0653">Protein transport</keyword>
<evidence type="ECO:0000256" key="1">
    <source>
        <dbReference type="ARBA" id="ARBA00004533"/>
    </source>
</evidence>
<dbReference type="EMBL" id="PUIN01000006">
    <property type="protein sequence ID" value="PQP04087.1"/>
    <property type="molecule type" value="Genomic_DNA"/>
</dbReference>
<dbReference type="GO" id="GO:0015628">
    <property type="term" value="P:protein secretion by the type II secretion system"/>
    <property type="evidence" value="ECO:0007669"/>
    <property type="project" value="InterPro"/>
</dbReference>